<dbReference type="Gene3D" id="1.10.30.10">
    <property type="entry name" value="High mobility group box domain"/>
    <property type="match status" value="1"/>
</dbReference>
<feature type="region of interest" description="Disordered" evidence="2">
    <location>
        <begin position="174"/>
        <end position="203"/>
    </location>
</feature>
<dbReference type="InterPro" id="IPR052856">
    <property type="entry name" value="SOX30_TF"/>
</dbReference>
<dbReference type="PROSITE" id="PS50118">
    <property type="entry name" value="HMG_BOX_2"/>
    <property type="match status" value="1"/>
</dbReference>
<dbReference type="PANTHER" id="PTHR47279">
    <property type="entry name" value="TRANSCRIPTION FACTOR SOX-30"/>
    <property type="match status" value="1"/>
</dbReference>
<evidence type="ECO:0000313" key="5">
    <source>
        <dbReference type="Proteomes" id="UP001059041"/>
    </source>
</evidence>
<dbReference type="GO" id="GO:0005634">
    <property type="term" value="C:nucleus"/>
    <property type="evidence" value="ECO:0007669"/>
    <property type="project" value="UniProtKB-UniRule"/>
</dbReference>
<organism evidence="4 5">
    <name type="scientific">Triplophysa rosa</name>
    <name type="common">Cave loach</name>
    <dbReference type="NCBI Taxonomy" id="992332"/>
    <lineage>
        <taxon>Eukaryota</taxon>
        <taxon>Metazoa</taxon>
        <taxon>Chordata</taxon>
        <taxon>Craniata</taxon>
        <taxon>Vertebrata</taxon>
        <taxon>Euteleostomi</taxon>
        <taxon>Actinopterygii</taxon>
        <taxon>Neopterygii</taxon>
        <taxon>Teleostei</taxon>
        <taxon>Ostariophysi</taxon>
        <taxon>Cypriniformes</taxon>
        <taxon>Nemacheilidae</taxon>
        <taxon>Triplophysa</taxon>
    </lineage>
</organism>
<dbReference type="CDD" id="cd22004">
    <property type="entry name" value="HMG-box_SOX"/>
    <property type="match status" value="1"/>
</dbReference>
<dbReference type="EMBL" id="JAFHDT010000019">
    <property type="protein sequence ID" value="KAI7795861.1"/>
    <property type="molecule type" value="Genomic_DNA"/>
</dbReference>
<feature type="compositionally biased region" description="Polar residues" evidence="2">
    <location>
        <begin position="188"/>
        <end position="203"/>
    </location>
</feature>
<protein>
    <submittedName>
        <fullName evidence="4">Transcription factor SOX-30</fullName>
    </submittedName>
</protein>
<dbReference type="InterPro" id="IPR036910">
    <property type="entry name" value="HMG_box_dom_sf"/>
</dbReference>
<evidence type="ECO:0000256" key="2">
    <source>
        <dbReference type="SAM" id="MobiDB-lite"/>
    </source>
</evidence>
<accession>A0A9W7TG62</accession>
<dbReference type="InterPro" id="IPR009071">
    <property type="entry name" value="HMG_box_dom"/>
</dbReference>
<gene>
    <name evidence="4" type="ORF">IRJ41_008376</name>
</gene>
<evidence type="ECO:0000313" key="4">
    <source>
        <dbReference type="EMBL" id="KAI7795861.1"/>
    </source>
</evidence>
<evidence type="ECO:0000259" key="3">
    <source>
        <dbReference type="PROSITE" id="PS50118"/>
    </source>
</evidence>
<reference evidence="4" key="1">
    <citation type="submission" date="2021-02" db="EMBL/GenBank/DDBJ databases">
        <title>Comparative genomics reveals that relaxation of natural selection precedes convergent phenotypic evolution of cavefish.</title>
        <authorList>
            <person name="Peng Z."/>
        </authorList>
    </citation>
    <scope>NUCLEOTIDE SEQUENCE</scope>
    <source>
        <tissue evidence="4">Muscle</tissue>
    </source>
</reference>
<dbReference type="AlphaFoldDB" id="A0A9W7TG62"/>
<keyword evidence="1" id="KW-0238">DNA-binding</keyword>
<sequence>MDRPPKKRALAMFYTEQGTTETLENNLKKSDCRVGTSAVLKQHDVSGNNSCEKYNASNTFLTQDSWFEKWDAGDNITIPPVPPVQAQTVNQKINQGKEKQKHIKRPMNAFMVWSKMQRPIFYKANPNADMTQISVLLGLEWKKLSEDQKKPYYDEAHRIQAQHRQMYPEWVFQPRKKSHGPGKPPAVPTSQTSLPSTVTSAQNSVPYSVPQTYVKETNILEQSRLNNSGSAQILYLRIHTLPLNEERNLCVNCYHRTKSH</sequence>
<evidence type="ECO:0000256" key="1">
    <source>
        <dbReference type="PROSITE-ProRule" id="PRU00267"/>
    </source>
</evidence>
<keyword evidence="5" id="KW-1185">Reference proteome</keyword>
<dbReference type="PANTHER" id="PTHR47279:SF1">
    <property type="entry name" value="TRANSCRIPTION FACTOR SOX-30"/>
    <property type="match status" value="1"/>
</dbReference>
<dbReference type="SUPFAM" id="SSF47095">
    <property type="entry name" value="HMG-box"/>
    <property type="match status" value="1"/>
</dbReference>
<name>A0A9W7TG62_TRIRA</name>
<dbReference type="Pfam" id="PF00505">
    <property type="entry name" value="HMG_box"/>
    <property type="match status" value="1"/>
</dbReference>
<dbReference type="GO" id="GO:0003677">
    <property type="term" value="F:DNA binding"/>
    <property type="evidence" value="ECO:0007669"/>
    <property type="project" value="UniProtKB-UniRule"/>
</dbReference>
<feature type="DNA-binding region" description="HMG box" evidence="1">
    <location>
        <begin position="103"/>
        <end position="171"/>
    </location>
</feature>
<comment type="caution">
    <text evidence="4">The sequence shown here is derived from an EMBL/GenBank/DDBJ whole genome shotgun (WGS) entry which is preliminary data.</text>
</comment>
<feature type="domain" description="HMG box" evidence="3">
    <location>
        <begin position="103"/>
        <end position="171"/>
    </location>
</feature>
<dbReference type="Proteomes" id="UP001059041">
    <property type="component" value="Linkage Group LG19"/>
</dbReference>
<dbReference type="SMART" id="SM00398">
    <property type="entry name" value="HMG"/>
    <property type="match status" value="1"/>
</dbReference>
<proteinExistence type="predicted"/>
<keyword evidence="1" id="KW-0539">Nucleus</keyword>